<accession>A0A6G4A7B3</accession>
<evidence type="ECO:0008006" key="2">
    <source>
        <dbReference type="Google" id="ProtNLM"/>
    </source>
</evidence>
<sequence length="228" mass="25746">MKVLNRIGKMAEAAWNESTERLDLFERSGSTSSAFQKQLSFLEKRYDEALQRTIELRQHRIDAEELAQLRGEQAELAMRAGEEELARLALQEKLHQEAAIQHFSTQYAKGQDEVLAISEELRILRTSRAGGAALSASGYAAHTQDSMQPQGELHGKSARDNIRELEVTGRELGKEALQGLREAGRMSRDTLKEAGGNIKQEVHALRGKLKQEWRQRHFSNETDTHGKK</sequence>
<evidence type="ECO:0000313" key="1">
    <source>
        <dbReference type="EMBL" id="NEW09834.1"/>
    </source>
</evidence>
<protein>
    <recommendedName>
        <fullName evidence="2">PspA/IM30 family protein</fullName>
    </recommendedName>
</protein>
<gene>
    <name evidence="1" type="ORF">GK047_28345</name>
</gene>
<dbReference type="EMBL" id="JAAIKC010000025">
    <property type="protein sequence ID" value="NEW09834.1"/>
    <property type="molecule type" value="Genomic_DNA"/>
</dbReference>
<dbReference type="AlphaFoldDB" id="A0A6G4A7B3"/>
<dbReference type="RefSeq" id="WP_163954041.1">
    <property type="nucleotide sequence ID" value="NZ_JAAIKC010000025.1"/>
</dbReference>
<organism evidence="1">
    <name type="scientific">Paenibacillus sp. SYP-B3998</name>
    <dbReference type="NCBI Taxonomy" id="2678564"/>
    <lineage>
        <taxon>Bacteria</taxon>
        <taxon>Bacillati</taxon>
        <taxon>Bacillota</taxon>
        <taxon>Bacilli</taxon>
        <taxon>Bacillales</taxon>
        <taxon>Paenibacillaceae</taxon>
        <taxon>Paenibacillus</taxon>
    </lineage>
</organism>
<proteinExistence type="predicted"/>
<comment type="caution">
    <text evidence="1">The sequence shown here is derived from an EMBL/GenBank/DDBJ whole genome shotgun (WGS) entry which is preliminary data.</text>
</comment>
<reference evidence="1" key="1">
    <citation type="submission" date="2020-02" db="EMBL/GenBank/DDBJ databases">
        <authorList>
            <person name="Shen X.-R."/>
            <person name="Zhang Y.-X."/>
        </authorList>
    </citation>
    <scope>NUCLEOTIDE SEQUENCE</scope>
    <source>
        <strain evidence="1">SYP-B3998</strain>
    </source>
</reference>
<name>A0A6G4A7B3_9BACL</name>